<sequence>MDPNPLPFIEITVSDVSLGSGSFGTVFAGEYGSAQAFQEARIWYKLRHPNIASLYGISKSNDGYPCLVIERFQRTLHNRLMSDPKNVPTLQERIKWLLDISCAYEYLHSCNPPVYHRDLKPDNILLDEHGKAVLTDFGLSTVQSMSSRQRKPRVGHYLYAPPESLVLDYVVTSAYDVYSFGMTAYEVLTRHRPFLGQVQESDPYIVMSWICDGKRPPRCGTKGYRPQADSISDEVWQLINACWEQSPILRPNFSSITSTLKKLSKDLGK</sequence>
<keyword evidence="2" id="KW-0723">Serine/threonine-protein kinase</keyword>
<dbReference type="InterPro" id="IPR000719">
    <property type="entry name" value="Prot_kinase_dom"/>
</dbReference>
<feature type="domain" description="Protein kinase" evidence="9">
    <location>
        <begin position="12"/>
        <end position="263"/>
    </location>
</feature>
<evidence type="ECO:0000256" key="6">
    <source>
        <dbReference type="ARBA" id="ARBA00022840"/>
    </source>
</evidence>
<dbReference type="PIRSF" id="PIRSF000654">
    <property type="entry name" value="Integrin-linked_kinase"/>
    <property type="match status" value="1"/>
</dbReference>
<name>A0A1Y2CII1_9FUNG</name>
<evidence type="ECO:0000256" key="3">
    <source>
        <dbReference type="ARBA" id="ARBA00022679"/>
    </source>
</evidence>
<evidence type="ECO:0000256" key="4">
    <source>
        <dbReference type="ARBA" id="ARBA00022741"/>
    </source>
</evidence>
<gene>
    <name evidence="10" type="ORF">BCR33DRAFT_132824</name>
</gene>
<dbReference type="InterPro" id="IPR051681">
    <property type="entry name" value="Ser/Thr_Kinases-Pseudokinases"/>
</dbReference>
<protein>
    <recommendedName>
        <fullName evidence="1">non-specific serine/threonine protein kinase</fullName>
        <ecNumber evidence="1">2.7.11.1</ecNumber>
    </recommendedName>
</protein>
<dbReference type="PROSITE" id="PS00108">
    <property type="entry name" value="PROTEIN_KINASE_ST"/>
    <property type="match status" value="1"/>
</dbReference>
<dbReference type="AlphaFoldDB" id="A0A1Y2CII1"/>
<accession>A0A1Y2CII1</accession>
<keyword evidence="11" id="KW-1185">Reference proteome</keyword>
<comment type="catalytic activity">
    <reaction evidence="7">
        <text>L-threonyl-[protein] + ATP = O-phospho-L-threonyl-[protein] + ADP + H(+)</text>
        <dbReference type="Rhea" id="RHEA:46608"/>
        <dbReference type="Rhea" id="RHEA-COMP:11060"/>
        <dbReference type="Rhea" id="RHEA-COMP:11605"/>
        <dbReference type="ChEBI" id="CHEBI:15378"/>
        <dbReference type="ChEBI" id="CHEBI:30013"/>
        <dbReference type="ChEBI" id="CHEBI:30616"/>
        <dbReference type="ChEBI" id="CHEBI:61977"/>
        <dbReference type="ChEBI" id="CHEBI:456216"/>
        <dbReference type="EC" id="2.7.11.1"/>
    </reaction>
</comment>
<comment type="caution">
    <text evidence="10">The sequence shown here is derived from an EMBL/GenBank/DDBJ whole genome shotgun (WGS) entry which is preliminary data.</text>
</comment>
<dbReference type="EC" id="2.7.11.1" evidence="1"/>
<dbReference type="GO" id="GO:0005524">
    <property type="term" value="F:ATP binding"/>
    <property type="evidence" value="ECO:0007669"/>
    <property type="project" value="UniProtKB-KW"/>
</dbReference>
<keyword evidence="5 10" id="KW-0418">Kinase</keyword>
<dbReference type="Proteomes" id="UP000193642">
    <property type="component" value="Unassembled WGS sequence"/>
</dbReference>
<dbReference type="SMART" id="SM00220">
    <property type="entry name" value="S_TKc"/>
    <property type="match status" value="1"/>
</dbReference>
<keyword evidence="6" id="KW-0067">ATP-binding</keyword>
<dbReference type="EMBL" id="MCGO01000016">
    <property type="protein sequence ID" value="ORY46634.1"/>
    <property type="molecule type" value="Genomic_DNA"/>
</dbReference>
<evidence type="ECO:0000259" key="9">
    <source>
        <dbReference type="PROSITE" id="PS50011"/>
    </source>
</evidence>
<evidence type="ECO:0000256" key="8">
    <source>
        <dbReference type="ARBA" id="ARBA00048679"/>
    </source>
</evidence>
<dbReference type="PROSITE" id="PS50011">
    <property type="entry name" value="PROTEIN_KINASE_DOM"/>
    <property type="match status" value="1"/>
</dbReference>
<evidence type="ECO:0000256" key="1">
    <source>
        <dbReference type="ARBA" id="ARBA00012513"/>
    </source>
</evidence>
<dbReference type="Pfam" id="PF00069">
    <property type="entry name" value="Pkinase"/>
    <property type="match status" value="1"/>
</dbReference>
<evidence type="ECO:0000256" key="2">
    <source>
        <dbReference type="ARBA" id="ARBA00022527"/>
    </source>
</evidence>
<dbReference type="GO" id="GO:0004674">
    <property type="term" value="F:protein serine/threonine kinase activity"/>
    <property type="evidence" value="ECO:0007669"/>
    <property type="project" value="UniProtKB-KW"/>
</dbReference>
<dbReference type="InterPro" id="IPR011009">
    <property type="entry name" value="Kinase-like_dom_sf"/>
</dbReference>
<proteinExistence type="predicted"/>
<dbReference type="Gene3D" id="1.10.510.10">
    <property type="entry name" value="Transferase(Phosphotransferase) domain 1"/>
    <property type="match status" value="1"/>
</dbReference>
<evidence type="ECO:0000313" key="11">
    <source>
        <dbReference type="Proteomes" id="UP000193642"/>
    </source>
</evidence>
<keyword evidence="3" id="KW-0808">Transferase</keyword>
<dbReference type="InterPro" id="IPR008271">
    <property type="entry name" value="Ser/Thr_kinase_AS"/>
</dbReference>
<dbReference type="STRING" id="329046.A0A1Y2CII1"/>
<organism evidence="10 11">
    <name type="scientific">Rhizoclosmatium globosum</name>
    <dbReference type="NCBI Taxonomy" id="329046"/>
    <lineage>
        <taxon>Eukaryota</taxon>
        <taxon>Fungi</taxon>
        <taxon>Fungi incertae sedis</taxon>
        <taxon>Chytridiomycota</taxon>
        <taxon>Chytridiomycota incertae sedis</taxon>
        <taxon>Chytridiomycetes</taxon>
        <taxon>Chytridiales</taxon>
        <taxon>Chytriomycetaceae</taxon>
        <taxon>Rhizoclosmatium</taxon>
    </lineage>
</organism>
<comment type="catalytic activity">
    <reaction evidence="8">
        <text>L-seryl-[protein] + ATP = O-phospho-L-seryl-[protein] + ADP + H(+)</text>
        <dbReference type="Rhea" id="RHEA:17989"/>
        <dbReference type="Rhea" id="RHEA-COMP:9863"/>
        <dbReference type="Rhea" id="RHEA-COMP:11604"/>
        <dbReference type="ChEBI" id="CHEBI:15378"/>
        <dbReference type="ChEBI" id="CHEBI:29999"/>
        <dbReference type="ChEBI" id="CHEBI:30616"/>
        <dbReference type="ChEBI" id="CHEBI:83421"/>
        <dbReference type="ChEBI" id="CHEBI:456216"/>
        <dbReference type="EC" id="2.7.11.1"/>
    </reaction>
</comment>
<keyword evidence="4" id="KW-0547">Nucleotide-binding</keyword>
<evidence type="ECO:0000313" key="10">
    <source>
        <dbReference type="EMBL" id="ORY46634.1"/>
    </source>
</evidence>
<evidence type="ECO:0000256" key="5">
    <source>
        <dbReference type="ARBA" id="ARBA00022777"/>
    </source>
</evidence>
<dbReference type="OrthoDB" id="10261027at2759"/>
<dbReference type="SUPFAM" id="SSF56112">
    <property type="entry name" value="Protein kinase-like (PK-like)"/>
    <property type="match status" value="1"/>
</dbReference>
<evidence type="ECO:0000256" key="7">
    <source>
        <dbReference type="ARBA" id="ARBA00047899"/>
    </source>
</evidence>
<dbReference type="PANTHER" id="PTHR44329">
    <property type="entry name" value="SERINE/THREONINE-PROTEIN KINASE TNNI3K-RELATED"/>
    <property type="match status" value="1"/>
</dbReference>
<reference evidence="10 11" key="1">
    <citation type="submission" date="2016-07" db="EMBL/GenBank/DDBJ databases">
        <title>Pervasive Adenine N6-methylation of Active Genes in Fungi.</title>
        <authorList>
            <consortium name="DOE Joint Genome Institute"/>
            <person name="Mondo S.J."/>
            <person name="Dannebaum R.O."/>
            <person name="Kuo R.C."/>
            <person name="Labutti K."/>
            <person name="Haridas S."/>
            <person name="Kuo A."/>
            <person name="Salamov A."/>
            <person name="Ahrendt S.R."/>
            <person name="Lipzen A."/>
            <person name="Sullivan W."/>
            <person name="Andreopoulos W.B."/>
            <person name="Clum A."/>
            <person name="Lindquist E."/>
            <person name="Daum C."/>
            <person name="Ramamoorthy G.K."/>
            <person name="Gryganskyi A."/>
            <person name="Culley D."/>
            <person name="Magnuson J.K."/>
            <person name="James T.Y."/>
            <person name="O'Malley M.A."/>
            <person name="Stajich J.E."/>
            <person name="Spatafora J.W."/>
            <person name="Visel A."/>
            <person name="Grigoriev I.V."/>
        </authorList>
    </citation>
    <scope>NUCLEOTIDE SEQUENCE [LARGE SCALE GENOMIC DNA]</scope>
    <source>
        <strain evidence="10 11">JEL800</strain>
    </source>
</reference>
<dbReference type="PANTHER" id="PTHR44329:SF285">
    <property type="entry name" value="V-MOS MOLONEY MURINE SARCOMA VIRAL ONCO HOMOLOG"/>
    <property type="match status" value="1"/>
</dbReference>